<gene>
    <name evidence="2" type="ORF">IAC73_03715</name>
</gene>
<evidence type="ECO:0000313" key="3">
    <source>
        <dbReference type="Proteomes" id="UP000886857"/>
    </source>
</evidence>
<reference evidence="2" key="2">
    <citation type="journal article" date="2021" name="PeerJ">
        <title>Extensive microbial diversity within the chicken gut microbiome revealed by metagenomics and culture.</title>
        <authorList>
            <person name="Gilroy R."/>
            <person name="Ravi A."/>
            <person name="Getino M."/>
            <person name="Pursley I."/>
            <person name="Horton D.L."/>
            <person name="Alikhan N.F."/>
            <person name="Baker D."/>
            <person name="Gharbi K."/>
            <person name="Hall N."/>
            <person name="Watson M."/>
            <person name="Adriaenssens E.M."/>
            <person name="Foster-Nyarko E."/>
            <person name="Jarju S."/>
            <person name="Secka A."/>
            <person name="Antonio M."/>
            <person name="Oren A."/>
            <person name="Chaudhuri R.R."/>
            <person name="La Ragione R."/>
            <person name="Hildebrand F."/>
            <person name="Pallen M.J."/>
        </authorList>
    </citation>
    <scope>NUCLEOTIDE SEQUENCE</scope>
    <source>
        <strain evidence="2">10406</strain>
    </source>
</reference>
<reference evidence="2" key="1">
    <citation type="submission" date="2020-10" db="EMBL/GenBank/DDBJ databases">
        <authorList>
            <person name="Gilroy R."/>
        </authorList>
    </citation>
    <scope>NUCLEOTIDE SEQUENCE</scope>
    <source>
        <strain evidence="2">10406</strain>
    </source>
</reference>
<sequence length="316" mass="34138">MRYLRCELHTHTVWSDGSMTPEELAANAAARGYDAIALTDHNTVFAYPRVRAAAEKLGLTVVPGIEWTTFYGHLTVLGGRSPVDWREVAPETVNAEIVHATEAGDAVVLCHPARIGGAICCGCHNDFDIAPGVLSGMEVWSRYRESRDPANAEAERMWLARLDAGEKIAAVYGLDWHRIEKGDRSYAATYVGADACTPDAIVEGVRRGRTYISAGVELDIRLTAGGRAFELGDGVPEGEVRLTVKATPNADYAREFGVEIGGIEVAGSSFTAAAAGCELDITAHARKGYFFVRVRGRIDGEESELALTSPFYTEGR</sequence>
<feature type="domain" description="Polymerase/histidinol phosphatase N-terminal" evidence="1">
    <location>
        <begin position="6"/>
        <end position="71"/>
    </location>
</feature>
<dbReference type="GO" id="GO:0004534">
    <property type="term" value="F:5'-3' RNA exonuclease activity"/>
    <property type="evidence" value="ECO:0007669"/>
    <property type="project" value="TreeGrafter"/>
</dbReference>
<name>A0A9D1N9C1_9FIRM</name>
<dbReference type="EMBL" id="DVOE01000057">
    <property type="protein sequence ID" value="HIU98932.1"/>
    <property type="molecule type" value="Genomic_DNA"/>
</dbReference>
<dbReference type="Proteomes" id="UP000886857">
    <property type="component" value="Unassembled WGS sequence"/>
</dbReference>
<dbReference type="InterPro" id="IPR052018">
    <property type="entry name" value="PHP_domain"/>
</dbReference>
<dbReference type="SMART" id="SM00481">
    <property type="entry name" value="POLIIIAc"/>
    <property type="match status" value="1"/>
</dbReference>
<proteinExistence type="predicted"/>
<evidence type="ECO:0000313" key="2">
    <source>
        <dbReference type="EMBL" id="HIU98932.1"/>
    </source>
</evidence>
<dbReference type="Pfam" id="PF02811">
    <property type="entry name" value="PHP"/>
    <property type="match status" value="1"/>
</dbReference>
<dbReference type="NCBIfam" id="NF038032">
    <property type="entry name" value="CehA_McbA_metalo"/>
    <property type="match status" value="1"/>
</dbReference>
<dbReference type="GO" id="GO:0035312">
    <property type="term" value="F:5'-3' DNA exonuclease activity"/>
    <property type="evidence" value="ECO:0007669"/>
    <property type="project" value="TreeGrafter"/>
</dbReference>
<dbReference type="SUPFAM" id="SSF89550">
    <property type="entry name" value="PHP domain-like"/>
    <property type="match status" value="1"/>
</dbReference>
<dbReference type="InterPro" id="IPR004013">
    <property type="entry name" value="PHP_dom"/>
</dbReference>
<dbReference type="PANTHER" id="PTHR42924">
    <property type="entry name" value="EXONUCLEASE"/>
    <property type="match status" value="1"/>
</dbReference>
<protein>
    <submittedName>
        <fullName evidence="2">CehA/McbA family metallohydrolase</fullName>
    </submittedName>
</protein>
<organism evidence="2 3">
    <name type="scientific">Candidatus Limadaptatus stercoripullorum</name>
    <dbReference type="NCBI Taxonomy" id="2840846"/>
    <lineage>
        <taxon>Bacteria</taxon>
        <taxon>Bacillati</taxon>
        <taxon>Bacillota</taxon>
        <taxon>Clostridia</taxon>
        <taxon>Eubacteriales</taxon>
        <taxon>Candidatus Limadaptatus</taxon>
    </lineage>
</organism>
<dbReference type="AlphaFoldDB" id="A0A9D1N9C1"/>
<evidence type="ECO:0000259" key="1">
    <source>
        <dbReference type="SMART" id="SM00481"/>
    </source>
</evidence>
<dbReference type="InterPro" id="IPR016195">
    <property type="entry name" value="Pol/histidinol_Pase-like"/>
</dbReference>
<dbReference type="Gene3D" id="3.20.20.140">
    <property type="entry name" value="Metal-dependent hydrolases"/>
    <property type="match status" value="1"/>
</dbReference>
<dbReference type="InterPro" id="IPR003141">
    <property type="entry name" value="Pol/His_phosphatase_N"/>
</dbReference>
<dbReference type="PANTHER" id="PTHR42924:SF3">
    <property type="entry name" value="POLYMERASE_HISTIDINOL PHOSPHATASE N-TERMINAL DOMAIN-CONTAINING PROTEIN"/>
    <property type="match status" value="1"/>
</dbReference>
<accession>A0A9D1N9C1</accession>
<comment type="caution">
    <text evidence="2">The sequence shown here is derived from an EMBL/GenBank/DDBJ whole genome shotgun (WGS) entry which is preliminary data.</text>
</comment>